<dbReference type="AlphaFoldDB" id="A0A0S6UB59"/>
<sequence>MIIVASAKNIGEVMGVGYKYEFTWLIRLPVDELPQEPGEQKGDGENLLLWKRSSGNIILGFFRQGHKLAHPVGMEALIVTKSEEVLGYGRIVKSEIYELPDGSLTTVVEFTITRLFDEEEKRVITKIFREMYGQKQV</sequence>
<dbReference type="Proteomes" id="UP000063718">
    <property type="component" value="Unassembled WGS sequence"/>
</dbReference>
<dbReference type="EMBL" id="DF238840">
    <property type="protein sequence ID" value="GAF26226.1"/>
    <property type="molecule type" value="Genomic_DNA"/>
</dbReference>
<evidence type="ECO:0000313" key="1">
    <source>
        <dbReference type="EMBL" id="GAF26226.1"/>
    </source>
</evidence>
<proteinExistence type="predicted"/>
<name>A0A0S6UB59_NEOTH</name>
<dbReference type="GeneID" id="45616546"/>
<dbReference type="RefSeq" id="WP_011392046.1">
    <property type="nucleotide sequence ID" value="NZ_DF238840.1"/>
</dbReference>
<gene>
    <name evidence="1" type="ORF">MTY_1565</name>
</gene>
<protein>
    <submittedName>
        <fullName evidence="1">DNA polymerase III, alpha subunit</fullName>
    </submittedName>
</protein>
<reference evidence="1" key="1">
    <citation type="journal article" date="2014" name="Gene">
        <title>Genome-guided analysis of transformation efficiency and carbon dioxide assimilation by Moorella thermoacetica Y72.</title>
        <authorList>
            <person name="Tsukahara K."/>
            <person name="Kita A."/>
            <person name="Nakashimada Y."/>
            <person name="Hoshino T."/>
            <person name="Murakami K."/>
        </authorList>
    </citation>
    <scope>NUCLEOTIDE SEQUENCE [LARGE SCALE GENOMIC DNA]</scope>
    <source>
        <strain evidence="1">Y72</strain>
    </source>
</reference>
<accession>A0A0S6UB59</accession>
<organism evidence="1">
    <name type="scientific">Moorella thermoacetica Y72</name>
    <dbReference type="NCBI Taxonomy" id="1325331"/>
    <lineage>
        <taxon>Bacteria</taxon>
        <taxon>Bacillati</taxon>
        <taxon>Bacillota</taxon>
        <taxon>Clostridia</taxon>
        <taxon>Neomoorellales</taxon>
        <taxon>Neomoorellaceae</taxon>
        <taxon>Neomoorella</taxon>
    </lineage>
</organism>